<proteinExistence type="predicted"/>
<dbReference type="InterPro" id="IPR011708">
    <property type="entry name" value="DNA_pol3_alpha_NTPase_dom"/>
</dbReference>
<dbReference type="Gene3D" id="3.20.20.140">
    <property type="entry name" value="Metal-dependent hydrolases"/>
    <property type="match status" value="1"/>
</dbReference>
<dbReference type="NCBIfam" id="NF004226">
    <property type="entry name" value="PRK05673.1"/>
    <property type="match status" value="1"/>
</dbReference>
<dbReference type="Gene3D" id="1.10.10.1600">
    <property type="entry name" value="Bacterial DNA polymerase III alpha subunit, thumb domain"/>
    <property type="match status" value="1"/>
</dbReference>
<dbReference type="PANTHER" id="PTHR32294:SF0">
    <property type="entry name" value="DNA POLYMERASE III SUBUNIT ALPHA"/>
    <property type="match status" value="1"/>
</dbReference>
<name>E6PDQ3_9ZZZZ</name>
<gene>
    <name evidence="13" type="primary">dnaE</name>
    <name evidence="13" type="ORF">CARN1_1691</name>
</gene>
<evidence type="ECO:0000256" key="3">
    <source>
        <dbReference type="ARBA" id="ARBA00022679"/>
    </source>
</evidence>
<sequence length="1098" mass="122106">MEFYYAAREHRLTPILGCEAYIAPRGRMDRSVRDEAHVTLLAADPTGYRNLSALISKGFLEGFYYKPRIDMDLLERHNDGLIVLSGCMSGMVAAPLLADDRPRAVENARRFYEIFGDRFYIEVMRHGMPEEEKINAGLVGVARELGLPIVATNDSHYLTQRDAPAHDVLLCIQTGKTVADTSRMKFHGDQFYVKSAEEMSELWHDLPEAVENTVAIAKRIDMRIPERVFHLPHYPVPNDNHVVRDDAGYLRELCERGLIERYGERRVADDPVLRERLDYELSIITKMGFASYFLIVWDFIKFARDRDIPVGPGRGSAVGSIVAYSLRITDLDPLRFNLIFERFLNPDRISMPDIDTDFCVERRDEVIAYVREKYGEDRVAQIVTFGKMLARAAVRDAGRALGVPLPDVDKVAKLIPSGPGGMTIGEALEQIPELKMLNDQRPEIRELLKTARAIEGLARSAGTHAAGVVIGAEPLVEHAPLVRLNDGGVNTQYDMTWIEKIGLLKMDFLGLRNLTVMHAAVREIRRTGDPSFSLEGIPLDDRATFEMLSRGETAGVFQLESEGMKRVCTELRPSRFEDIIALVALYRPGPMEWIPQYIAIKHGRQKPTYLHPVLEPILAETYSIACYQEQVMQIARDFAGFSMGQADELRKVMGKKQKEKIPVFRQKFVEGAVARSGVSVALAEQVFTFIEPFAGYGFNKSHAAAYALISYQTAYLKANYPLPYLAALMGSVRDKTEKLVEYIDVARRLGIDVLPPDVNESVSDFGVVGASIRFGLSAIKGVGEGAVASIVNAREEGGRFRDLFDFVERIDGKQANKRVLEALVKCGALDALPGNRAEKLEGIDRAVSLSATRARESALGQTSLFGDVPGDAGVVPALPRMAPPTQRQILKWEREMLGIFVSGHPLAEHEERFARMGVTPIRDLGACQDDAEVKIAGLVASVRRTMTRNGAQMLIAQIEDATGSCEAIVFAKLYATASPLFVADEILVLRGRVRVRERIGENEEGAPSVSLGVDEATAFNAPAADALPPVRGWLLDLRSREQIDRLTALLDRCPGEARVVLRAKDRQRELPRRLGGERRVRAELVAIFGDDGVHLQSE</sequence>
<dbReference type="InterPro" id="IPR004805">
    <property type="entry name" value="DnaE2/DnaE/PolC"/>
</dbReference>
<dbReference type="Pfam" id="PF01336">
    <property type="entry name" value="tRNA_anti-codon"/>
    <property type="match status" value="1"/>
</dbReference>
<dbReference type="GO" id="GO:0003676">
    <property type="term" value="F:nucleic acid binding"/>
    <property type="evidence" value="ECO:0007669"/>
    <property type="project" value="InterPro"/>
</dbReference>
<evidence type="ECO:0000259" key="9">
    <source>
        <dbReference type="Pfam" id="PF02811"/>
    </source>
</evidence>
<dbReference type="InterPro" id="IPR040982">
    <property type="entry name" value="DNA_pol3_finger"/>
</dbReference>
<feature type="domain" description="PHP" evidence="9">
    <location>
        <begin position="2"/>
        <end position="126"/>
    </location>
</feature>
<evidence type="ECO:0000259" key="11">
    <source>
        <dbReference type="Pfam" id="PF14579"/>
    </source>
</evidence>
<evidence type="ECO:0000259" key="12">
    <source>
        <dbReference type="Pfam" id="PF17657"/>
    </source>
</evidence>
<dbReference type="CDD" id="cd12113">
    <property type="entry name" value="PHP_PolIIIA_DnaE3"/>
    <property type="match status" value="1"/>
</dbReference>
<dbReference type="GO" id="GO:0006260">
    <property type="term" value="P:DNA replication"/>
    <property type="evidence" value="ECO:0007669"/>
    <property type="project" value="UniProtKB-KW"/>
</dbReference>
<reference evidence="13" key="1">
    <citation type="submission" date="2009-10" db="EMBL/GenBank/DDBJ databases">
        <title>Diversity of trophic interactions inside an arsenic-rich microbial ecosystem.</title>
        <authorList>
            <person name="Bertin P.N."/>
            <person name="Heinrich-Salmeron A."/>
            <person name="Pelletier E."/>
            <person name="Goulhen-Chollet F."/>
            <person name="Arsene-Ploetze F."/>
            <person name="Gallien S."/>
            <person name="Calteau A."/>
            <person name="Vallenet D."/>
            <person name="Casiot C."/>
            <person name="Chane-Woon-Ming B."/>
            <person name="Giloteaux L."/>
            <person name="Barakat M."/>
            <person name="Bonnefoy V."/>
            <person name="Bruneel O."/>
            <person name="Chandler M."/>
            <person name="Cleiss J."/>
            <person name="Duran R."/>
            <person name="Elbaz-Poulichet F."/>
            <person name="Fonknechten N."/>
            <person name="Lauga B."/>
            <person name="Mornico D."/>
            <person name="Ortet P."/>
            <person name="Schaeffer C."/>
            <person name="Siguier P."/>
            <person name="Alexander Thil Smith A."/>
            <person name="Van Dorsselaer A."/>
            <person name="Weissenbach J."/>
            <person name="Medigue C."/>
            <person name="Le Paslier D."/>
        </authorList>
    </citation>
    <scope>NUCLEOTIDE SEQUENCE</scope>
</reference>
<dbReference type="NCBIfam" id="NF005298">
    <property type="entry name" value="PRK06826.1"/>
    <property type="match status" value="1"/>
</dbReference>
<dbReference type="GO" id="GO:0005737">
    <property type="term" value="C:cytoplasm"/>
    <property type="evidence" value="ECO:0007669"/>
    <property type="project" value="UniProtKB-SubCell"/>
</dbReference>
<evidence type="ECO:0000256" key="6">
    <source>
        <dbReference type="ARBA" id="ARBA00022932"/>
    </source>
</evidence>
<comment type="subcellular location">
    <subcellularLocation>
        <location evidence="1">Cytoplasm</location>
    </subcellularLocation>
</comment>
<dbReference type="InterPro" id="IPR016195">
    <property type="entry name" value="Pol/histidinol_Pase-like"/>
</dbReference>
<dbReference type="Pfam" id="PF14579">
    <property type="entry name" value="HHH_6"/>
    <property type="match status" value="1"/>
</dbReference>
<keyword evidence="5" id="KW-0235">DNA replication</keyword>
<comment type="catalytic activity">
    <reaction evidence="7">
        <text>DNA(n) + a 2'-deoxyribonucleoside 5'-triphosphate = DNA(n+1) + diphosphate</text>
        <dbReference type="Rhea" id="RHEA:22508"/>
        <dbReference type="Rhea" id="RHEA-COMP:17339"/>
        <dbReference type="Rhea" id="RHEA-COMP:17340"/>
        <dbReference type="ChEBI" id="CHEBI:33019"/>
        <dbReference type="ChEBI" id="CHEBI:61560"/>
        <dbReference type="ChEBI" id="CHEBI:173112"/>
        <dbReference type="EC" id="2.7.7.7"/>
    </reaction>
</comment>
<feature type="domain" description="DNA polymerase helix-hairpin-helix motif" evidence="11">
    <location>
        <begin position="750"/>
        <end position="838"/>
    </location>
</feature>
<dbReference type="Pfam" id="PF17657">
    <property type="entry name" value="DNA_pol3_finger"/>
    <property type="match status" value="1"/>
</dbReference>
<dbReference type="EC" id="2.7.7.7" evidence="2"/>
<evidence type="ECO:0000259" key="10">
    <source>
        <dbReference type="Pfam" id="PF07733"/>
    </source>
</evidence>
<dbReference type="Gene3D" id="1.10.150.870">
    <property type="match status" value="1"/>
</dbReference>
<evidence type="ECO:0000256" key="4">
    <source>
        <dbReference type="ARBA" id="ARBA00022695"/>
    </source>
</evidence>
<keyword evidence="6" id="KW-0239">DNA-directed DNA polymerase</keyword>
<protein>
    <recommendedName>
        <fullName evidence="2">DNA-directed DNA polymerase</fullName>
        <ecNumber evidence="2">2.7.7.7</ecNumber>
    </recommendedName>
</protein>
<dbReference type="InterPro" id="IPR004013">
    <property type="entry name" value="PHP_dom"/>
</dbReference>
<dbReference type="GO" id="GO:0003887">
    <property type="term" value="F:DNA-directed DNA polymerase activity"/>
    <property type="evidence" value="ECO:0007669"/>
    <property type="project" value="UniProtKB-KW"/>
</dbReference>
<comment type="caution">
    <text evidence="13">The sequence shown here is derived from an EMBL/GenBank/DDBJ whole genome shotgun (WGS) entry which is preliminary data.</text>
</comment>
<dbReference type="AlphaFoldDB" id="E6PDQ3"/>
<dbReference type="InterPro" id="IPR004365">
    <property type="entry name" value="NA-bd_OB_tRNA"/>
</dbReference>
<feature type="domain" description="OB" evidence="8">
    <location>
        <begin position="933"/>
        <end position="997"/>
    </location>
</feature>
<evidence type="ECO:0000256" key="5">
    <source>
        <dbReference type="ARBA" id="ARBA00022705"/>
    </source>
</evidence>
<evidence type="ECO:0000256" key="7">
    <source>
        <dbReference type="ARBA" id="ARBA00049244"/>
    </source>
</evidence>
<evidence type="ECO:0000256" key="2">
    <source>
        <dbReference type="ARBA" id="ARBA00012417"/>
    </source>
</evidence>
<organism evidence="13">
    <name type="scientific">mine drainage metagenome</name>
    <dbReference type="NCBI Taxonomy" id="410659"/>
    <lineage>
        <taxon>unclassified sequences</taxon>
        <taxon>metagenomes</taxon>
        <taxon>ecological metagenomes</taxon>
    </lineage>
</organism>
<evidence type="ECO:0000256" key="1">
    <source>
        <dbReference type="ARBA" id="ARBA00004496"/>
    </source>
</evidence>
<evidence type="ECO:0000313" key="13">
    <source>
        <dbReference type="EMBL" id="CBH74588.1"/>
    </source>
</evidence>
<dbReference type="GO" id="GO:0008408">
    <property type="term" value="F:3'-5' exonuclease activity"/>
    <property type="evidence" value="ECO:0007669"/>
    <property type="project" value="InterPro"/>
</dbReference>
<dbReference type="SUPFAM" id="SSF89550">
    <property type="entry name" value="PHP domain-like"/>
    <property type="match status" value="1"/>
</dbReference>
<dbReference type="InterPro" id="IPR029460">
    <property type="entry name" value="DNAPol_HHH"/>
</dbReference>
<keyword evidence="3 13" id="KW-0808">Transferase</keyword>
<dbReference type="NCBIfam" id="TIGR00594">
    <property type="entry name" value="polc"/>
    <property type="match status" value="1"/>
</dbReference>
<dbReference type="EMBL" id="CABL01000002">
    <property type="protein sequence ID" value="CBH74588.1"/>
    <property type="molecule type" value="Genomic_DNA"/>
</dbReference>
<keyword evidence="4 13" id="KW-0548">Nucleotidyltransferase</keyword>
<dbReference type="InterPro" id="IPR041931">
    <property type="entry name" value="DNA_pol3_alpha_thumb_dom"/>
</dbReference>
<feature type="domain" description="Bacterial DNA polymerase III alpha subunit NTPase" evidence="10">
    <location>
        <begin position="249"/>
        <end position="510"/>
    </location>
</feature>
<accession>E6PDQ3</accession>
<dbReference type="Pfam" id="PF07733">
    <property type="entry name" value="DNA_pol3_alpha"/>
    <property type="match status" value="1"/>
</dbReference>
<dbReference type="Pfam" id="PF02811">
    <property type="entry name" value="PHP"/>
    <property type="match status" value="1"/>
</dbReference>
<feature type="domain" description="DNA polymerase III alpha subunit finger" evidence="12">
    <location>
        <begin position="513"/>
        <end position="674"/>
    </location>
</feature>
<dbReference type="CDD" id="cd04485">
    <property type="entry name" value="DnaE_OBF"/>
    <property type="match status" value="1"/>
</dbReference>
<evidence type="ECO:0000259" key="8">
    <source>
        <dbReference type="Pfam" id="PF01336"/>
    </source>
</evidence>
<dbReference type="PANTHER" id="PTHR32294">
    <property type="entry name" value="DNA POLYMERASE III SUBUNIT ALPHA"/>
    <property type="match status" value="1"/>
</dbReference>